<protein>
    <submittedName>
        <fullName evidence="1">Uncharacterized protein</fullName>
    </submittedName>
</protein>
<sequence>VKNIVSGEVAVITTNTLHQKHPRRPDQKVEVIQYQRMMMNMHYLEKVVVNLG</sequence>
<proteinExistence type="predicted"/>
<accession>A0A381VAK4</accession>
<gene>
    <name evidence="1" type="ORF">METZ01_LOCUS90018</name>
</gene>
<evidence type="ECO:0000313" key="1">
    <source>
        <dbReference type="EMBL" id="SVA37164.1"/>
    </source>
</evidence>
<dbReference type="EMBL" id="UINC01008250">
    <property type="protein sequence ID" value="SVA37164.1"/>
    <property type="molecule type" value="Genomic_DNA"/>
</dbReference>
<dbReference type="AlphaFoldDB" id="A0A381VAK4"/>
<feature type="non-terminal residue" evidence="1">
    <location>
        <position position="1"/>
    </location>
</feature>
<organism evidence="1">
    <name type="scientific">marine metagenome</name>
    <dbReference type="NCBI Taxonomy" id="408172"/>
    <lineage>
        <taxon>unclassified sequences</taxon>
        <taxon>metagenomes</taxon>
        <taxon>ecological metagenomes</taxon>
    </lineage>
</organism>
<reference evidence="1" key="1">
    <citation type="submission" date="2018-05" db="EMBL/GenBank/DDBJ databases">
        <authorList>
            <person name="Lanie J.A."/>
            <person name="Ng W.-L."/>
            <person name="Kazmierczak K.M."/>
            <person name="Andrzejewski T.M."/>
            <person name="Davidsen T.M."/>
            <person name="Wayne K.J."/>
            <person name="Tettelin H."/>
            <person name="Glass J.I."/>
            <person name="Rusch D."/>
            <person name="Podicherti R."/>
            <person name="Tsui H.-C.T."/>
            <person name="Winkler M.E."/>
        </authorList>
    </citation>
    <scope>NUCLEOTIDE SEQUENCE</scope>
</reference>
<name>A0A381VAK4_9ZZZZ</name>